<reference evidence="1 2" key="1">
    <citation type="journal article" date="2023" name="ISME J.">
        <title>Cultivation and genomic characterization of novel and ubiquitous marine nitrite-oxidizing bacteria from the Nitrospirales.</title>
        <authorList>
            <person name="Mueller A.J."/>
            <person name="Daebeler A."/>
            <person name="Herbold C.W."/>
            <person name="Kirkegaard R.H."/>
            <person name="Daims H."/>
        </authorList>
    </citation>
    <scope>NUCLEOTIDE SEQUENCE [LARGE SCALE GENOMIC DNA]</scope>
    <source>
        <strain evidence="1 2">EB</strain>
    </source>
</reference>
<sequence>MITYKKWGKLFHGSLAIAISVFFFVGLGFSQVTKENEECKKVEIREASGIARLGDKLVIVDDGKPGTYYPFDAPKAGTDIIPIPKLCGVKIPDGKQSQLGIDLEAIDILANSQVVVLSERLRALIGKDGILTEYDSPLSELGNRGLEGLAVRTLDNGSSRVAVLWEGGYPEKNDLPLQLQDLVGTIPFFPIIWVHDVGRNGELIQSSCKENPNPCRKLKEKDALKHLRLDVPKPQGTEPFAQRFRAPDLVWHQWDQMQNGKKEWGFIVLLSSESTDSQLPPDERFKHKWLQRFTMEGRPFSGPLDLSDVIEKGSASDKNKLKKANWEGLGWFEEGERLVLVYDDKKATPVAFLVTIPNDWK</sequence>
<organism evidence="1 2">
    <name type="scientific">Candidatus Nitronereus thalassa</name>
    <dbReference type="NCBI Taxonomy" id="3020898"/>
    <lineage>
        <taxon>Bacteria</taxon>
        <taxon>Pseudomonadati</taxon>
        <taxon>Nitrospirota</taxon>
        <taxon>Nitrospiria</taxon>
        <taxon>Nitrospirales</taxon>
        <taxon>Nitrospiraceae</taxon>
        <taxon>Candidatus Nitronereus</taxon>
    </lineage>
</organism>
<accession>A0ABU3K9N2</accession>
<evidence type="ECO:0008006" key="3">
    <source>
        <dbReference type="Google" id="ProtNLM"/>
    </source>
</evidence>
<evidence type="ECO:0000313" key="2">
    <source>
        <dbReference type="Proteomes" id="UP001250932"/>
    </source>
</evidence>
<proteinExistence type="predicted"/>
<dbReference type="RefSeq" id="WP_313833525.1">
    <property type="nucleotide sequence ID" value="NZ_JAQOUE010000001.1"/>
</dbReference>
<name>A0ABU3K9N2_9BACT</name>
<evidence type="ECO:0000313" key="1">
    <source>
        <dbReference type="EMBL" id="MDT7043044.1"/>
    </source>
</evidence>
<gene>
    <name evidence="1" type="ORF">PPG34_11820</name>
</gene>
<dbReference type="EMBL" id="JAQOUE010000001">
    <property type="protein sequence ID" value="MDT7043044.1"/>
    <property type="molecule type" value="Genomic_DNA"/>
</dbReference>
<dbReference type="Proteomes" id="UP001250932">
    <property type="component" value="Unassembled WGS sequence"/>
</dbReference>
<keyword evidence="2" id="KW-1185">Reference proteome</keyword>
<protein>
    <recommendedName>
        <fullName evidence="3">Phytase-like domain-containing protein</fullName>
    </recommendedName>
</protein>
<comment type="caution">
    <text evidence="1">The sequence shown here is derived from an EMBL/GenBank/DDBJ whole genome shotgun (WGS) entry which is preliminary data.</text>
</comment>